<evidence type="ECO:0000313" key="5">
    <source>
        <dbReference type="EMBL" id="AZR72233.1"/>
    </source>
</evidence>
<dbReference type="PANTHER" id="PTHR46594:SF4">
    <property type="entry name" value="P-TYPE CATION-TRANSPORTING ATPASE"/>
    <property type="match status" value="1"/>
</dbReference>
<accession>A0A3S9SV95</accession>
<evidence type="ECO:0000259" key="4">
    <source>
        <dbReference type="PROSITE" id="PS50846"/>
    </source>
</evidence>
<evidence type="ECO:0000313" key="6">
    <source>
        <dbReference type="Proteomes" id="UP000267250"/>
    </source>
</evidence>
<dbReference type="NCBIfam" id="TIGR00003">
    <property type="entry name" value="copper ion binding protein"/>
    <property type="match status" value="1"/>
</dbReference>
<dbReference type="RefSeq" id="WP_127015561.1">
    <property type="nucleotide sequence ID" value="NZ_CP016379.1"/>
</dbReference>
<dbReference type="InterPro" id="IPR006121">
    <property type="entry name" value="HMA_dom"/>
</dbReference>
<organism evidence="5 6">
    <name type="scientific">Anoxybacter fermentans</name>
    <dbReference type="NCBI Taxonomy" id="1323375"/>
    <lineage>
        <taxon>Bacteria</taxon>
        <taxon>Bacillati</taxon>
        <taxon>Bacillota</taxon>
        <taxon>Clostridia</taxon>
        <taxon>Halanaerobiales</taxon>
        <taxon>Anoxybacter</taxon>
    </lineage>
</organism>
<name>A0A3S9SV95_9FIRM</name>
<dbReference type="OrthoDB" id="9813965at2"/>
<dbReference type="Pfam" id="PF00403">
    <property type="entry name" value="HMA"/>
    <property type="match status" value="1"/>
</dbReference>
<keyword evidence="3" id="KW-0186">Copper</keyword>
<evidence type="ECO:0000256" key="3">
    <source>
        <dbReference type="ARBA" id="ARBA00023008"/>
    </source>
</evidence>
<evidence type="ECO:0000256" key="1">
    <source>
        <dbReference type="ARBA" id="ARBA00015313"/>
    </source>
</evidence>
<dbReference type="PRINTS" id="PR00946">
    <property type="entry name" value="HGSCAVENGER"/>
</dbReference>
<dbReference type="InterPro" id="IPR017969">
    <property type="entry name" value="Heavy-metal-associated_CS"/>
</dbReference>
<dbReference type="InterPro" id="IPR006122">
    <property type="entry name" value="HMA_Cu_ion-bd"/>
</dbReference>
<dbReference type="PANTHER" id="PTHR46594">
    <property type="entry name" value="P-TYPE CATION-TRANSPORTING ATPASE"/>
    <property type="match status" value="1"/>
</dbReference>
<dbReference type="PROSITE" id="PS01047">
    <property type="entry name" value="HMA_1"/>
    <property type="match status" value="1"/>
</dbReference>
<reference evidence="5 6" key="1">
    <citation type="submission" date="2016-07" db="EMBL/GenBank/DDBJ databases">
        <title>Genome and transcriptome analysis of iron-reducing fermentative bacteria Anoxybacter fermentans.</title>
        <authorList>
            <person name="Zeng X."/>
            <person name="Shao Z."/>
        </authorList>
    </citation>
    <scope>NUCLEOTIDE SEQUENCE [LARGE SCALE GENOMIC DNA]</scope>
    <source>
        <strain evidence="5 6">DY22613</strain>
    </source>
</reference>
<keyword evidence="6" id="KW-1185">Reference proteome</keyword>
<dbReference type="GO" id="GO:0005507">
    <property type="term" value="F:copper ion binding"/>
    <property type="evidence" value="ECO:0007669"/>
    <property type="project" value="InterPro"/>
</dbReference>
<keyword evidence="2" id="KW-0479">Metal-binding</keyword>
<dbReference type="Proteomes" id="UP000267250">
    <property type="component" value="Chromosome"/>
</dbReference>
<dbReference type="AlphaFoldDB" id="A0A3S9SV95"/>
<dbReference type="Gene3D" id="3.30.70.100">
    <property type="match status" value="1"/>
</dbReference>
<protein>
    <recommendedName>
        <fullName evidence="1">Copper chaperone CopZ</fullName>
    </recommendedName>
</protein>
<gene>
    <name evidence="5" type="ORF">BBF96_01760</name>
</gene>
<dbReference type="FunFam" id="3.30.70.100:FF:000005">
    <property type="entry name" value="Copper-exporting P-type ATPase A"/>
    <property type="match status" value="1"/>
</dbReference>
<proteinExistence type="predicted"/>
<dbReference type="SUPFAM" id="SSF55008">
    <property type="entry name" value="HMA, heavy metal-associated domain"/>
    <property type="match status" value="1"/>
</dbReference>
<feature type="domain" description="HMA" evidence="4">
    <location>
        <begin position="9"/>
        <end position="75"/>
    </location>
</feature>
<evidence type="ECO:0000256" key="2">
    <source>
        <dbReference type="ARBA" id="ARBA00022723"/>
    </source>
</evidence>
<sequence length="75" mass="7977">MGCCGGNSKKITFGVKGMSCHHCKMAVEKALKELSGVSDAVVNLDEANVTVTYNEGQVTVDQLKDAVRDAGYQPE</sequence>
<dbReference type="InterPro" id="IPR001802">
    <property type="entry name" value="MerP/CopZ"/>
</dbReference>
<dbReference type="KEGG" id="aft:BBF96_01760"/>
<dbReference type="PROSITE" id="PS50846">
    <property type="entry name" value="HMA_2"/>
    <property type="match status" value="1"/>
</dbReference>
<dbReference type="InterPro" id="IPR036163">
    <property type="entry name" value="HMA_dom_sf"/>
</dbReference>
<dbReference type="CDD" id="cd00371">
    <property type="entry name" value="HMA"/>
    <property type="match status" value="1"/>
</dbReference>
<dbReference type="EMBL" id="CP016379">
    <property type="protein sequence ID" value="AZR72233.1"/>
    <property type="molecule type" value="Genomic_DNA"/>
</dbReference>